<dbReference type="Gene3D" id="1.20.120.910">
    <property type="entry name" value="DksA, coiled-coil domain"/>
    <property type="match status" value="1"/>
</dbReference>
<dbReference type="NCBIfam" id="TIGR02419">
    <property type="entry name" value="C4_traR_proteo"/>
    <property type="match status" value="1"/>
</dbReference>
<keyword evidence="7" id="KW-1185">Reference proteome</keyword>
<dbReference type="GeneID" id="70909540"/>
<dbReference type="GO" id="GO:0008270">
    <property type="term" value="F:zinc ion binding"/>
    <property type="evidence" value="ECO:0007669"/>
    <property type="project" value="UniProtKB-KW"/>
</dbReference>
<evidence type="ECO:0000313" key="7">
    <source>
        <dbReference type="Proteomes" id="UP000285648"/>
    </source>
</evidence>
<feature type="zinc finger region" description="dksA C4-type" evidence="4">
    <location>
        <begin position="36"/>
        <end position="60"/>
    </location>
</feature>
<feature type="domain" description="Zinc finger DksA/TraR C4-type" evidence="5">
    <location>
        <begin position="32"/>
        <end position="65"/>
    </location>
</feature>
<keyword evidence="3" id="KW-0862">Zinc</keyword>
<evidence type="ECO:0000256" key="3">
    <source>
        <dbReference type="ARBA" id="ARBA00022833"/>
    </source>
</evidence>
<evidence type="ECO:0000259" key="5">
    <source>
        <dbReference type="Pfam" id="PF01258"/>
    </source>
</evidence>
<accession>A0A421DST9</accession>
<dbReference type="Proteomes" id="UP000285648">
    <property type="component" value="Unassembled WGS sequence"/>
</dbReference>
<dbReference type="AlphaFoldDB" id="A0A421DST9"/>
<dbReference type="PROSITE" id="PS51128">
    <property type="entry name" value="ZF_DKSA_2"/>
    <property type="match status" value="1"/>
</dbReference>
<name>A0A421DST9_9GAMM</name>
<comment type="caution">
    <text evidence="6">The sequence shown here is derived from an EMBL/GenBank/DDBJ whole genome shotgun (WGS) entry which is preliminary data.</text>
</comment>
<organism evidence="6 7">
    <name type="scientific">Brenneria alni</name>
    <dbReference type="NCBI Taxonomy" id="71656"/>
    <lineage>
        <taxon>Bacteria</taxon>
        <taxon>Pseudomonadati</taxon>
        <taxon>Pseudomonadota</taxon>
        <taxon>Gammaproteobacteria</taxon>
        <taxon>Enterobacterales</taxon>
        <taxon>Pectobacteriaceae</taxon>
        <taxon>Brenneria</taxon>
    </lineage>
</organism>
<keyword evidence="1" id="KW-0479">Metal-binding</keyword>
<dbReference type="OrthoDB" id="962301at2"/>
<protein>
    <submittedName>
        <fullName evidence="6">Conjugal transfer protein TraR</fullName>
    </submittedName>
</protein>
<evidence type="ECO:0000256" key="4">
    <source>
        <dbReference type="PROSITE-ProRule" id="PRU00510"/>
    </source>
</evidence>
<keyword evidence="2" id="KW-0863">Zinc-finger</keyword>
<sequence>MDDFDRASSLEIDERERVLNAHLNRIKEAPIEYGFCNDCGDDIPAQRLAAHPDAVCCVTCQEIRELREAQRGLASH</sequence>
<reference evidence="6 7" key="1">
    <citation type="submission" date="2016-09" db="EMBL/GenBank/DDBJ databases">
        <authorList>
            <person name="Doonan J."/>
            <person name="Pachebat J.A."/>
            <person name="Golyshin P.N."/>
            <person name="Denman S."/>
            <person name="Mcdonald J.E."/>
        </authorList>
    </citation>
    <scope>NUCLEOTIDE SEQUENCE [LARGE SCALE GENOMIC DNA]</scope>
    <source>
        <strain evidence="6 7">NCPPB 3934</strain>
    </source>
</reference>
<evidence type="ECO:0000256" key="2">
    <source>
        <dbReference type="ARBA" id="ARBA00022771"/>
    </source>
</evidence>
<dbReference type="InterPro" id="IPR020458">
    <property type="entry name" value="Znf_DskA_TraR_CS"/>
</dbReference>
<dbReference type="EMBL" id="MJLZ01000003">
    <property type="protein sequence ID" value="RLM27492.1"/>
    <property type="molecule type" value="Genomic_DNA"/>
</dbReference>
<dbReference type="PROSITE" id="PS01102">
    <property type="entry name" value="ZF_DKSA_1"/>
    <property type="match status" value="1"/>
</dbReference>
<evidence type="ECO:0000256" key="1">
    <source>
        <dbReference type="ARBA" id="ARBA00022723"/>
    </source>
</evidence>
<gene>
    <name evidence="6" type="ORF">BIY29_02300</name>
</gene>
<proteinExistence type="predicted"/>
<evidence type="ECO:0000313" key="6">
    <source>
        <dbReference type="EMBL" id="RLM27492.1"/>
    </source>
</evidence>
<dbReference type="InterPro" id="IPR012783">
    <property type="entry name" value="Znf_C4_TraR"/>
</dbReference>
<dbReference type="Pfam" id="PF01258">
    <property type="entry name" value="zf-dskA_traR"/>
    <property type="match status" value="1"/>
</dbReference>
<dbReference type="SUPFAM" id="SSF57716">
    <property type="entry name" value="Glucocorticoid receptor-like (DNA-binding domain)"/>
    <property type="match status" value="1"/>
</dbReference>
<dbReference type="RefSeq" id="WP_095835538.1">
    <property type="nucleotide sequence ID" value="NZ_MJLZ01000003.1"/>
</dbReference>
<dbReference type="InterPro" id="IPR000962">
    <property type="entry name" value="Znf_DskA_TraR"/>
</dbReference>